<feature type="transmembrane region" description="Helical" evidence="1">
    <location>
        <begin position="80"/>
        <end position="100"/>
    </location>
</feature>
<dbReference type="Proteomes" id="UP000254802">
    <property type="component" value="Unassembled WGS sequence"/>
</dbReference>
<dbReference type="Proteomes" id="UP000254031">
    <property type="component" value="Unassembled WGS sequence"/>
</dbReference>
<evidence type="ECO:0000313" key="5">
    <source>
        <dbReference type="Proteomes" id="UP000254802"/>
    </source>
</evidence>
<keyword evidence="1" id="KW-0812">Transmembrane</keyword>
<evidence type="ECO:0000313" key="3">
    <source>
        <dbReference type="EMBL" id="STY66917.1"/>
    </source>
</evidence>
<evidence type="ECO:0000313" key="2">
    <source>
        <dbReference type="EMBL" id="STY59724.1"/>
    </source>
</evidence>
<dbReference type="AlphaFoldDB" id="A0A378NGD2"/>
<keyword evidence="1" id="KW-0472">Membrane</keyword>
<evidence type="ECO:0000256" key="1">
    <source>
        <dbReference type="SAM" id="Phobius"/>
    </source>
</evidence>
<gene>
    <name evidence="2" type="ORF">NCTC10638_00903</name>
    <name evidence="3" type="ORF">NCTC9380_02248</name>
</gene>
<dbReference type="EMBL" id="UGPL01000006">
    <property type="protein sequence ID" value="STY66917.1"/>
    <property type="molecule type" value="Genomic_DNA"/>
</dbReference>
<dbReference type="NCBIfam" id="TIGR01594">
    <property type="entry name" value="holin_lambda"/>
    <property type="match status" value="1"/>
</dbReference>
<dbReference type="EMBL" id="UGPN01000002">
    <property type="protein sequence ID" value="STY59724.1"/>
    <property type="molecule type" value="Genomic_DNA"/>
</dbReference>
<protein>
    <submittedName>
        <fullName evidence="3">Phage holin, lambda family</fullName>
    </submittedName>
</protein>
<evidence type="ECO:0000313" key="4">
    <source>
        <dbReference type="Proteomes" id="UP000254031"/>
    </source>
</evidence>
<reference evidence="4 5" key="1">
    <citation type="submission" date="2018-06" db="EMBL/GenBank/DDBJ databases">
        <authorList>
            <consortium name="Pathogen Informatics"/>
            <person name="Doyle S."/>
        </authorList>
    </citation>
    <scope>NUCLEOTIDE SEQUENCE [LARGE SCALE GENOMIC DNA]</scope>
    <source>
        <strain evidence="2 5">NCTC10638</strain>
        <strain evidence="3 4">NCTC9380</strain>
    </source>
</reference>
<dbReference type="InterPro" id="IPR006481">
    <property type="entry name" value="Phage_lambda_GpS_holin"/>
</dbReference>
<sequence length="114" mass="12466">MPEKNPDIYTQAWNYLVMFLSNHNGWICGVIIAFFTSITKSFLYGKTDTPKRVLAEAILCSVIAGSMRPILIYINADVSLITPIGAGIGLLGTSAIRQMILKFLNKKAGGENVD</sequence>
<organism evidence="3 4">
    <name type="scientific">Mannheimia haemolytica</name>
    <name type="common">Pasteurella haemolytica</name>
    <dbReference type="NCBI Taxonomy" id="75985"/>
    <lineage>
        <taxon>Bacteria</taxon>
        <taxon>Pseudomonadati</taxon>
        <taxon>Pseudomonadota</taxon>
        <taxon>Gammaproteobacteria</taxon>
        <taxon>Pasteurellales</taxon>
        <taxon>Pasteurellaceae</taxon>
        <taxon>Mannheimia</taxon>
    </lineage>
</organism>
<keyword evidence="1" id="KW-1133">Transmembrane helix</keyword>
<dbReference type="Pfam" id="PF05106">
    <property type="entry name" value="Phage_holin_3_1"/>
    <property type="match status" value="1"/>
</dbReference>
<name>A0A378NGD2_MANHA</name>
<proteinExistence type="predicted"/>
<feature type="transmembrane region" description="Helical" evidence="1">
    <location>
        <begin position="23"/>
        <end position="43"/>
    </location>
</feature>
<dbReference type="RefSeq" id="WP_041447996.1">
    <property type="nucleotide sequence ID" value="NZ_CP017503.1"/>
</dbReference>
<dbReference type="STRING" id="75985.WC39_05900"/>
<accession>A0A378NGD2</accession>